<keyword evidence="3" id="KW-1185">Reference proteome</keyword>
<reference evidence="3" key="1">
    <citation type="journal article" date="2019" name="Int. J. Syst. Evol. Microbiol.">
        <title>The Global Catalogue of Microorganisms (GCM) 10K type strain sequencing project: providing services to taxonomists for standard genome sequencing and annotation.</title>
        <authorList>
            <consortium name="The Broad Institute Genomics Platform"/>
            <consortium name="The Broad Institute Genome Sequencing Center for Infectious Disease"/>
            <person name="Wu L."/>
            <person name="Ma J."/>
        </authorList>
    </citation>
    <scope>NUCLEOTIDE SEQUENCE [LARGE SCALE GENOMIC DNA]</scope>
    <source>
        <strain evidence="3">KCTC 12907</strain>
    </source>
</reference>
<organism evidence="2 3">
    <name type="scientific">Cohnella cellulosilytica</name>
    <dbReference type="NCBI Taxonomy" id="986710"/>
    <lineage>
        <taxon>Bacteria</taxon>
        <taxon>Bacillati</taxon>
        <taxon>Bacillota</taxon>
        <taxon>Bacilli</taxon>
        <taxon>Bacillales</taxon>
        <taxon>Paenibacillaceae</taxon>
        <taxon>Cohnella</taxon>
    </lineage>
</organism>
<feature type="region of interest" description="Disordered" evidence="1">
    <location>
        <begin position="98"/>
        <end position="139"/>
    </location>
</feature>
<dbReference type="EMBL" id="JBHTAI010000005">
    <property type="protein sequence ID" value="MFC7148650.1"/>
    <property type="molecule type" value="Genomic_DNA"/>
</dbReference>
<proteinExistence type="predicted"/>
<name>A0ABW2F9U7_9BACL</name>
<comment type="caution">
    <text evidence="2">The sequence shown here is derived from an EMBL/GenBank/DDBJ whole genome shotgun (WGS) entry which is preliminary data.</text>
</comment>
<evidence type="ECO:0000313" key="3">
    <source>
        <dbReference type="Proteomes" id="UP001596378"/>
    </source>
</evidence>
<evidence type="ECO:0000256" key="1">
    <source>
        <dbReference type="SAM" id="MobiDB-lite"/>
    </source>
</evidence>
<sequence>MGSISFGTGMSYPFSAYNAIVTAVLSRFSFYKRARWVNFQWRDPAIDRKMSGFGSNIPALPDVNFFKPGLRSEDRKSEKIGGNDAGKEQMLLRGRLVRRHSRIPGYGRSNGDPPVLTKGSQGNKIKITSPEETQEGREG</sequence>
<accession>A0ABW2F9U7</accession>
<protein>
    <submittedName>
        <fullName evidence="2">Uncharacterized protein</fullName>
    </submittedName>
</protein>
<dbReference type="Proteomes" id="UP001596378">
    <property type="component" value="Unassembled WGS sequence"/>
</dbReference>
<gene>
    <name evidence="2" type="ORF">ACFQMJ_08955</name>
</gene>
<evidence type="ECO:0000313" key="2">
    <source>
        <dbReference type="EMBL" id="MFC7148650.1"/>
    </source>
</evidence>
<dbReference type="RefSeq" id="WP_378052447.1">
    <property type="nucleotide sequence ID" value="NZ_JBHMDN010000055.1"/>
</dbReference>